<proteinExistence type="predicted"/>
<dbReference type="InterPro" id="IPR036291">
    <property type="entry name" value="NAD(P)-bd_dom_sf"/>
</dbReference>
<dbReference type="STRING" id="342668.A0A1B8GMP8"/>
<keyword evidence="3" id="KW-1185">Reference proteome</keyword>
<dbReference type="PANTHER" id="PTHR47534">
    <property type="entry name" value="YALI0E05731P"/>
    <property type="match status" value="1"/>
</dbReference>
<dbReference type="RefSeq" id="XP_018130843.2">
    <property type="nucleotide sequence ID" value="XM_018274308.2"/>
</dbReference>
<protein>
    <recommendedName>
        <fullName evidence="4">NAD(P)-binding protein</fullName>
    </recommendedName>
</protein>
<name>A0A1B8GMP8_9PEZI</name>
<dbReference type="GO" id="GO:0016491">
    <property type="term" value="F:oxidoreductase activity"/>
    <property type="evidence" value="ECO:0007669"/>
    <property type="project" value="UniProtKB-KW"/>
</dbReference>
<accession>A0A1B8GMP8</accession>
<dbReference type="Gene3D" id="3.40.50.720">
    <property type="entry name" value="NAD(P)-binding Rossmann-like Domain"/>
    <property type="match status" value="1"/>
</dbReference>
<dbReference type="SUPFAM" id="SSF51735">
    <property type="entry name" value="NAD(P)-binding Rossmann-fold domains"/>
    <property type="match status" value="1"/>
</dbReference>
<reference evidence="3" key="2">
    <citation type="journal article" date="2018" name="Nat. Commun.">
        <title>Extreme sensitivity to ultraviolet light in the fungal pathogen causing white-nose syndrome of bats.</title>
        <authorList>
            <person name="Palmer J.M."/>
            <person name="Drees K.P."/>
            <person name="Foster J.T."/>
            <person name="Lindner D.L."/>
        </authorList>
    </citation>
    <scope>NUCLEOTIDE SEQUENCE [LARGE SCALE GENOMIC DNA]</scope>
    <source>
        <strain evidence="3">UAMH 10579</strain>
    </source>
</reference>
<dbReference type="PRINTS" id="PR00081">
    <property type="entry name" value="GDHRDH"/>
</dbReference>
<evidence type="ECO:0008006" key="4">
    <source>
        <dbReference type="Google" id="ProtNLM"/>
    </source>
</evidence>
<dbReference type="Pfam" id="PF00106">
    <property type="entry name" value="adh_short"/>
    <property type="match status" value="1"/>
</dbReference>
<dbReference type="EMBL" id="KV460224">
    <property type="protein sequence ID" value="OBT97110.2"/>
    <property type="molecule type" value="Genomic_DNA"/>
</dbReference>
<keyword evidence="1" id="KW-0560">Oxidoreductase</keyword>
<reference evidence="2 3" key="1">
    <citation type="submission" date="2016-03" db="EMBL/GenBank/DDBJ databases">
        <title>Comparative genomics of Pseudogymnoascus destructans, the fungus causing white-nose syndrome of bats.</title>
        <authorList>
            <person name="Palmer J.M."/>
            <person name="Drees K.P."/>
            <person name="Foster J.T."/>
            <person name="Lindner D.L."/>
        </authorList>
    </citation>
    <scope>NUCLEOTIDE SEQUENCE [LARGE SCALE GENOMIC DNA]</scope>
    <source>
        <strain evidence="2 3">UAMH 10579</strain>
    </source>
</reference>
<sequence>MAHSNNSIYSTHIVTTQYTPHIMSTQARKANANLDLTGKSAVIAGGSQGIGAGIAIRFAQAGANVLIVGRNKERLQAVISEARKVAKSTEQKLDYLSADLSLVSEIKAVAKEIEAKTGSHVDYLIQTQGGMPNGLFETTSEGIEVHFAVQILNRFLLNYLLATSGALKDTSIAIVGPGSTQTEFKLDDIELASAKDENRYSQIAKHAARDSVVTDTFTKSLQTHFPQLKFFHLAPGFVQTDVMTNQDVPTPIRLAINYIVFPLAARSFGNTTTSYADIPVFLAANEGRDAVVEAEGYFLNEKNKRVELNLYATEEKNQEAMFEKLKGYLDGR</sequence>
<dbReference type="GeneID" id="28838226"/>
<evidence type="ECO:0000313" key="2">
    <source>
        <dbReference type="EMBL" id="OBT97110.2"/>
    </source>
</evidence>
<evidence type="ECO:0000256" key="1">
    <source>
        <dbReference type="ARBA" id="ARBA00023002"/>
    </source>
</evidence>
<dbReference type="PANTHER" id="PTHR47534:SF3">
    <property type="entry name" value="ALCOHOL DEHYDROGENASE-LIKE C-TERMINAL DOMAIN-CONTAINING PROTEIN"/>
    <property type="match status" value="1"/>
</dbReference>
<evidence type="ECO:0000313" key="3">
    <source>
        <dbReference type="Proteomes" id="UP000091956"/>
    </source>
</evidence>
<gene>
    <name evidence="2" type="ORF">VE01_04840</name>
</gene>
<dbReference type="AlphaFoldDB" id="A0A1B8GMP8"/>
<dbReference type="Proteomes" id="UP000091956">
    <property type="component" value="Unassembled WGS sequence"/>
</dbReference>
<dbReference type="InterPro" id="IPR002347">
    <property type="entry name" value="SDR_fam"/>
</dbReference>
<organism evidence="2 3">
    <name type="scientific">Pseudogymnoascus verrucosus</name>
    <dbReference type="NCBI Taxonomy" id="342668"/>
    <lineage>
        <taxon>Eukaryota</taxon>
        <taxon>Fungi</taxon>
        <taxon>Dikarya</taxon>
        <taxon>Ascomycota</taxon>
        <taxon>Pezizomycotina</taxon>
        <taxon>Leotiomycetes</taxon>
        <taxon>Thelebolales</taxon>
        <taxon>Thelebolaceae</taxon>
        <taxon>Pseudogymnoascus</taxon>
    </lineage>
</organism>
<dbReference type="InterPro" id="IPR052228">
    <property type="entry name" value="Sec_Metab_Biosynth_Oxidored"/>
</dbReference>